<dbReference type="Gene3D" id="3.30.1050.10">
    <property type="entry name" value="SCP2 sterol-binding domain"/>
    <property type="match status" value="1"/>
</dbReference>
<feature type="domain" description="Metallo-beta-lactamase" evidence="5">
    <location>
        <begin position="105"/>
        <end position="326"/>
    </location>
</feature>
<dbReference type="InterPro" id="IPR036866">
    <property type="entry name" value="RibonucZ/Hydroxyglut_hydro"/>
</dbReference>
<sequence length="633" mass="69467">MARNIEAKPAEEGIAQANVAVRRRFAFDDARDLEDARRGFMGTAQESVIRDGDGRTVWDLDAYRFLDQECPDTANPSLWRQSRLCSDHGLFEVTEGIYQVRGFDLSNMTIVEGERGVLVVDPLLCAETAAAGLALYRAHRGDRPVTGVLYTHSHVDHFGGVRGVVGDEDIARGVPVFAPQGFLEHAVRENVYAGTAMNRRAAYMYGAALRKGERGQLGTGLGQTVSTGSVGLIPPTADITRTGQTATVDRIRMVFQLTPGTEAPAELNIHFPDHAALCMAENATHNLHNLLTLRGAEVRDPRVWARCLTETVDLFGASSDIAFASHHWPVWGRERVVTFLTEQRDLYAYLHDQTLRMLNQGLTGPEIAEEIQLPPALERAWHTHGYYGSVNHNAKAVYQRYLGWFDGNPAHLWQHPPVESAKRYVEFMGGADEVVRRARQSFADGDFRWVVQVVDHVLFADPEHAEARELQADALEQLGYGSENGTWRNFYLTGAHELRHGSVGTPTATTSPDMLAALTLEQLFDSLAIRVDGPRSWDADITVRLNLTDGEPVTLRLRNGVLTHVTGTGPAAADPDVEITLPESDLRAVLLGTTAPADLAGRENVKVTGDIAGLTGLLDHLSTPDPDFAIVTP</sequence>
<organism evidence="6 7">
    <name type="scientific">Streptomyces carpinensis</name>
    <dbReference type="NCBI Taxonomy" id="66369"/>
    <lineage>
        <taxon>Bacteria</taxon>
        <taxon>Bacillati</taxon>
        <taxon>Actinomycetota</taxon>
        <taxon>Actinomycetes</taxon>
        <taxon>Kitasatosporales</taxon>
        <taxon>Streptomycetaceae</taxon>
        <taxon>Streptomyces</taxon>
    </lineage>
</organism>
<dbReference type="Pfam" id="PF00753">
    <property type="entry name" value="Lactamase_B"/>
    <property type="match status" value="1"/>
</dbReference>
<dbReference type="InterPro" id="IPR036527">
    <property type="entry name" value="SCP2_sterol-bd_dom_sf"/>
</dbReference>
<gene>
    <name evidence="6" type="ORF">ABT317_03460</name>
</gene>
<dbReference type="InterPro" id="IPR001279">
    <property type="entry name" value="Metallo-B-lactamas"/>
</dbReference>
<name>A0ABV1VW09_9ACTN</name>
<dbReference type="EMBL" id="JBEPCU010000023">
    <property type="protein sequence ID" value="MER6976115.1"/>
    <property type="molecule type" value="Genomic_DNA"/>
</dbReference>
<dbReference type="Gene3D" id="3.60.15.30">
    <property type="entry name" value="Metallo-beta-lactamase domain"/>
    <property type="match status" value="1"/>
</dbReference>
<comment type="similarity">
    <text evidence="4">Belongs to the metallo-beta-lactamase superfamily. Type III sulfatase family.</text>
</comment>
<dbReference type="Gene3D" id="1.25.40.880">
    <property type="entry name" value="Alkyl sulfatase, dimerisation domain"/>
    <property type="match status" value="1"/>
</dbReference>
<dbReference type="InterPro" id="IPR029229">
    <property type="entry name" value="Alkyl_sulf_C"/>
</dbReference>
<proteinExistence type="inferred from homology"/>
<evidence type="ECO:0000256" key="3">
    <source>
        <dbReference type="ARBA" id="ARBA00022833"/>
    </source>
</evidence>
<accession>A0ABV1VW09</accession>
<evidence type="ECO:0000313" key="7">
    <source>
        <dbReference type="Proteomes" id="UP001458415"/>
    </source>
</evidence>
<dbReference type="SUPFAM" id="SSF56281">
    <property type="entry name" value="Metallo-hydrolase/oxidoreductase"/>
    <property type="match status" value="1"/>
</dbReference>
<reference evidence="6 7" key="1">
    <citation type="submission" date="2024-06" db="EMBL/GenBank/DDBJ databases">
        <title>The Natural Products Discovery Center: Release of the First 8490 Sequenced Strains for Exploring Actinobacteria Biosynthetic Diversity.</title>
        <authorList>
            <person name="Kalkreuter E."/>
            <person name="Kautsar S.A."/>
            <person name="Yang D."/>
            <person name="Bader C.D."/>
            <person name="Teijaro C.N."/>
            <person name="Fluegel L."/>
            <person name="Davis C.M."/>
            <person name="Simpson J.R."/>
            <person name="Lauterbach L."/>
            <person name="Steele A.D."/>
            <person name="Gui C."/>
            <person name="Meng S."/>
            <person name="Li G."/>
            <person name="Viehrig K."/>
            <person name="Ye F."/>
            <person name="Su P."/>
            <person name="Kiefer A.F."/>
            <person name="Nichols A."/>
            <person name="Cepeda A.J."/>
            <person name="Yan W."/>
            <person name="Fan B."/>
            <person name="Jiang Y."/>
            <person name="Adhikari A."/>
            <person name="Zheng C.-J."/>
            <person name="Schuster L."/>
            <person name="Cowan T.M."/>
            <person name="Smanski M.J."/>
            <person name="Chevrette M.G."/>
            <person name="De Carvalho L.P.S."/>
            <person name="Shen B."/>
        </authorList>
    </citation>
    <scope>NUCLEOTIDE SEQUENCE [LARGE SCALE GENOMIC DNA]</scope>
    <source>
        <strain evidence="6 7">NPDC000634</strain>
    </source>
</reference>
<dbReference type="InterPro" id="IPR044097">
    <property type="entry name" value="Bds1/SdsA1_MBL-fold"/>
</dbReference>
<keyword evidence="3" id="KW-0862">Zinc</keyword>
<dbReference type="SUPFAM" id="SSF55718">
    <property type="entry name" value="SCP-like"/>
    <property type="match status" value="1"/>
</dbReference>
<evidence type="ECO:0000256" key="1">
    <source>
        <dbReference type="ARBA" id="ARBA00022723"/>
    </source>
</evidence>
<evidence type="ECO:0000256" key="2">
    <source>
        <dbReference type="ARBA" id="ARBA00022801"/>
    </source>
</evidence>
<dbReference type="PANTHER" id="PTHR43223:SF1">
    <property type="entry name" value="ALKYL_ARYL-SULFATASE BDS1"/>
    <property type="match status" value="1"/>
</dbReference>
<dbReference type="InterPro" id="IPR029228">
    <property type="entry name" value="Alkyl_sulf_dimr"/>
</dbReference>
<dbReference type="PANTHER" id="PTHR43223">
    <property type="entry name" value="ALKYL/ARYL-SULFATASE"/>
    <property type="match status" value="1"/>
</dbReference>
<keyword evidence="1" id="KW-0479">Metal-binding</keyword>
<evidence type="ECO:0000256" key="4">
    <source>
        <dbReference type="ARBA" id="ARBA00033751"/>
    </source>
</evidence>
<comment type="caution">
    <text evidence="6">The sequence shown here is derived from an EMBL/GenBank/DDBJ whole genome shotgun (WGS) entry which is preliminary data.</text>
</comment>
<dbReference type="InterPro" id="IPR038536">
    <property type="entry name" value="Alkyl/aryl-sulf_dimr_sf"/>
</dbReference>
<dbReference type="RefSeq" id="WP_086727740.1">
    <property type="nucleotide sequence ID" value="NZ_MUBM01000201.1"/>
</dbReference>
<dbReference type="Pfam" id="PF14864">
    <property type="entry name" value="Alkyl_sulf_C"/>
    <property type="match status" value="1"/>
</dbReference>
<dbReference type="CDD" id="cd07710">
    <property type="entry name" value="arylsulfatase_Sdsa1-like_MBL-fold"/>
    <property type="match status" value="1"/>
</dbReference>
<evidence type="ECO:0000259" key="5">
    <source>
        <dbReference type="SMART" id="SM00849"/>
    </source>
</evidence>
<dbReference type="Proteomes" id="UP001458415">
    <property type="component" value="Unassembled WGS sequence"/>
</dbReference>
<protein>
    <submittedName>
        <fullName evidence="6">Alkyl sulfatase dimerization domain-containing protein</fullName>
    </submittedName>
</protein>
<dbReference type="InterPro" id="IPR052195">
    <property type="entry name" value="Bact_Alkyl/Aryl-Sulfatase"/>
</dbReference>
<dbReference type="SMART" id="SM00849">
    <property type="entry name" value="Lactamase_B"/>
    <property type="match status" value="1"/>
</dbReference>
<keyword evidence="2" id="KW-0378">Hydrolase</keyword>
<evidence type="ECO:0000313" key="6">
    <source>
        <dbReference type="EMBL" id="MER6976115.1"/>
    </source>
</evidence>
<dbReference type="Pfam" id="PF14863">
    <property type="entry name" value="Alkyl_sulf_dimr"/>
    <property type="match status" value="1"/>
</dbReference>
<keyword evidence="7" id="KW-1185">Reference proteome</keyword>